<evidence type="ECO:0000256" key="2">
    <source>
        <dbReference type="ARBA" id="ARBA00006906"/>
    </source>
</evidence>
<dbReference type="GO" id="GO:0016829">
    <property type="term" value="F:lyase activity"/>
    <property type="evidence" value="ECO:0007669"/>
    <property type="project" value="UniProtKB-KW"/>
</dbReference>
<dbReference type="PANTHER" id="PTHR30246:SF1">
    <property type="entry name" value="2-DEHYDRO-3-DEOXY-6-PHOSPHOGALACTONATE ALDOLASE-RELATED"/>
    <property type="match status" value="1"/>
</dbReference>
<keyword evidence="4" id="KW-0456">Lyase</keyword>
<reference evidence="6 7" key="1">
    <citation type="submission" date="2018-03" db="EMBL/GenBank/DDBJ databases">
        <title>Genomic Encyclopedia of Archaeal and Bacterial Type Strains, Phase II (KMG-II): from individual species to whole genera.</title>
        <authorList>
            <person name="Goeker M."/>
        </authorList>
    </citation>
    <scope>NUCLEOTIDE SEQUENCE [LARGE SCALE GENOMIC DNA]</scope>
    <source>
        <strain evidence="6 7">DSM 28229</strain>
    </source>
</reference>
<comment type="pathway">
    <text evidence="1">Carbohydrate acid metabolism.</text>
</comment>
<comment type="similarity">
    <text evidence="2">Belongs to the KHG/KDPG aldolase family.</text>
</comment>
<evidence type="ECO:0000256" key="5">
    <source>
        <dbReference type="ARBA" id="ARBA00023277"/>
    </source>
</evidence>
<keyword evidence="5" id="KW-0119">Carbohydrate metabolism</keyword>
<name>A0A315Z6C0_SEDFL</name>
<proteinExistence type="inferred from homology"/>
<organism evidence="6 7">
    <name type="scientific">Sediminitomix flava</name>
    <dbReference type="NCBI Taxonomy" id="379075"/>
    <lineage>
        <taxon>Bacteria</taxon>
        <taxon>Pseudomonadati</taxon>
        <taxon>Bacteroidota</taxon>
        <taxon>Cytophagia</taxon>
        <taxon>Cytophagales</taxon>
        <taxon>Flammeovirgaceae</taxon>
        <taxon>Sediminitomix</taxon>
    </lineage>
</organism>
<sequence>MAKFSRIEVVQKMKSTVVVPVFYHKEIDLCLSFMKTVYEAGVRVFEFTNRGEFAHEIFSKLVKEARKEMPEMVIGIGSIVDAPTAAIFIQNGADFIVSPLLDEQTGKLCNRRKIAWFPGCSTVSEVSLAHELGAEVVKVFPANALDALKFIKGVKAPMPWTDVMPTGGISPTIDDLTKWLDAGVSCVGIGGNLVVKDHFGNWDFERIYELLQELIGFAKEYRQKQLAVY</sequence>
<dbReference type="OrthoDB" id="9802667at2"/>
<dbReference type="CDD" id="cd00452">
    <property type="entry name" value="KDPG_aldolase"/>
    <property type="match status" value="1"/>
</dbReference>
<dbReference type="PANTHER" id="PTHR30246">
    <property type="entry name" value="2-KETO-3-DEOXY-6-PHOSPHOGLUCONATE ALDOLASE"/>
    <property type="match status" value="1"/>
</dbReference>
<accession>A0A315Z6C0</accession>
<dbReference type="InterPro" id="IPR013785">
    <property type="entry name" value="Aldolase_TIM"/>
</dbReference>
<comment type="subunit">
    <text evidence="3">Homotrimer.</text>
</comment>
<evidence type="ECO:0000313" key="6">
    <source>
        <dbReference type="EMBL" id="PWJ37911.1"/>
    </source>
</evidence>
<dbReference type="Pfam" id="PF01081">
    <property type="entry name" value="Aldolase"/>
    <property type="match status" value="1"/>
</dbReference>
<dbReference type="InterPro" id="IPR000887">
    <property type="entry name" value="Aldlse_KDPG_KHG"/>
</dbReference>
<keyword evidence="7" id="KW-1185">Reference proteome</keyword>
<evidence type="ECO:0000256" key="1">
    <source>
        <dbReference type="ARBA" id="ARBA00004761"/>
    </source>
</evidence>
<dbReference type="NCBIfam" id="NF005499">
    <property type="entry name" value="PRK07114.1"/>
    <property type="match status" value="1"/>
</dbReference>
<dbReference type="RefSeq" id="WP_109622050.1">
    <property type="nucleotide sequence ID" value="NZ_QGDO01000008.1"/>
</dbReference>
<dbReference type="AlphaFoldDB" id="A0A315Z6C0"/>
<dbReference type="SUPFAM" id="SSF51569">
    <property type="entry name" value="Aldolase"/>
    <property type="match status" value="1"/>
</dbReference>
<evidence type="ECO:0000256" key="4">
    <source>
        <dbReference type="ARBA" id="ARBA00023239"/>
    </source>
</evidence>
<dbReference type="Gene3D" id="3.20.20.70">
    <property type="entry name" value="Aldolase class I"/>
    <property type="match status" value="1"/>
</dbReference>
<dbReference type="EMBL" id="QGDO01000008">
    <property type="protein sequence ID" value="PWJ37911.1"/>
    <property type="molecule type" value="Genomic_DNA"/>
</dbReference>
<evidence type="ECO:0000313" key="7">
    <source>
        <dbReference type="Proteomes" id="UP000245535"/>
    </source>
</evidence>
<protein>
    <submittedName>
        <fullName evidence="6">2-keto-3-deoxy-phosphogluconate aldolase</fullName>
    </submittedName>
</protein>
<dbReference type="Proteomes" id="UP000245535">
    <property type="component" value="Unassembled WGS sequence"/>
</dbReference>
<evidence type="ECO:0000256" key="3">
    <source>
        <dbReference type="ARBA" id="ARBA00011233"/>
    </source>
</evidence>
<gene>
    <name evidence="6" type="ORF">BC781_10846</name>
</gene>
<comment type="caution">
    <text evidence="6">The sequence shown here is derived from an EMBL/GenBank/DDBJ whole genome shotgun (WGS) entry which is preliminary data.</text>
</comment>